<protein>
    <submittedName>
        <fullName evidence="1">Restriction endonuclease-like protein</fullName>
    </submittedName>
</protein>
<proteinExistence type="predicted"/>
<dbReference type="RefSeq" id="WP_104839148.1">
    <property type="nucleotide sequence ID" value="NZ_CP024307.1"/>
</dbReference>
<evidence type="ECO:0000313" key="2">
    <source>
        <dbReference type="Proteomes" id="UP000239340"/>
    </source>
</evidence>
<dbReference type="Proteomes" id="UP000239340">
    <property type="component" value="Chromosome"/>
</dbReference>
<accession>A0A2L0H475</accession>
<keyword evidence="1" id="KW-0255">Endonuclease</keyword>
<reference evidence="1 2" key="1">
    <citation type="submission" date="2017-10" db="EMBL/GenBank/DDBJ databases">
        <title>Analysis of the genome sequences of Rhizobium populations associated to common bean (phaseolus vulgaris).</title>
        <authorList>
            <person name="Bustos P."/>
            <person name="Santamaria R.I."/>
            <person name="Miranda-Sanchez F."/>
            <person name="Perez-Carrascal O."/>
            <person name="Juarez S."/>
            <person name="Lozano L."/>
            <person name="Martinez-Flores I."/>
            <person name="Vinuesa P."/>
            <person name="Martinez-Romero E."/>
            <person name="Cevallos M.A."/>
            <person name="Romero D."/>
            <person name="Davila G."/>
            <person name="Gonzalez V."/>
        </authorList>
    </citation>
    <scope>NUCLEOTIDE SEQUENCE [LARGE SCALE GENOMIC DNA]</scope>
    <source>
        <strain evidence="1 2">NXT3</strain>
    </source>
</reference>
<keyword evidence="1" id="KW-0540">Nuclease</keyword>
<dbReference type="EMBL" id="CP024307">
    <property type="protein sequence ID" value="AUX76296.1"/>
    <property type="molecule type" value="Genomic_DNA"/>
</dbReference>
<name>A0A2L0H475_RHIFR</name>
<keyword evidence="1" id="KW-0378">Hydrolase</keyword>
<gene>
    <name evidence="1" type="ORF">NXT3_CH01724</name>
</gene>
<dbReference type="AlphaFoldDB" id="A0A2L0H475"/>
<sequence>MDTTLFLVADDGTQLNAKLEMHDLGIILHSRSGTNRNRDYRQALELLLARLDSAQIAYKIYLDSRPVQGTDLAKRQLSFNRLASVATRFDELVRAMNAGSASHGAWRRLLITTPGTGHAKLRAAIRAVEATGEVVRLPASELRKVTTLHIDHAVQKLLTGGDAPNFAPSRDYDALTDDGISLAPKKVFGLALEEALGIEAYPGHFSAGWGQVCFELLERAGLWIVPKNGAAVRPKPNPSEVESELIGFTPTEEERSWIEGNPKIVSHLKRERQPGLAKQKRDEFIAEHGRLFCEECKLDPAERYGEEAGSACIEVHHHRTHVAKMELGHKSTTSDLKCLCANCHRVLHRKLALGLAVPF</sequence>
<dbReference type="GO" id="GO:0004519">
    <property type="term" value="F:endonuclease activity"/>
    <property type="evidence" value="ECO:0007669"/>
    <property type="project" value="UniProtKB-KW"/>
</dbReference>
<evidence type="ECO:0000313" key="1">
    <source>
        <dbReference type="EMBL" id="AUX76296.1"/>
    </source>
</evidence>
<organism evidence="1 2">
    <name type="scientific">Rhizobium fredii</name>
    <name type="common">Sinorhizobium fredii</name>
    <dbReference type="NCBI Taxonomy" id="380"/>
    <lineage>
        <taxon>Bacteria</taxon>
        <taxon>Pseudomonadati</taxon>
        <taxon>Pseudomonadota</taxon>
        <taxon>Alphaproteobacteria</taxon>
        <taxon>Hyphomicrobiales</taxon>
        <taxon>Rhizobiaceae</taxon>
        <taxon>Sinorhizobium/Ensifer group</taxon>
        <taxon>Sinorhizobium</taxon>
    </lineage>
</organism>